<sequence length="280" mass="31019">MATSTYLSLLLTISMISISHALSPTPSPKSNPKLYEIVCEGVAMFGEEERCLKLLEPNSQITSAKDFFTLSKVYLEMSIEKATKGQDYLKSLMNKYPSSQALEMCATRDYGDLIAGFQRAIRELPREPDGASWEIHIVGDDIDFCNLQLAQENIVHDPSITALNSDMSFLCLIAGHMLPMIDIATTLTQQNNIIVTIVTTPHNASRFSLSSHNIRILQLQFPSQDAGFPEGCENFDMLPMGYTFVAAANSLLQEQAEQSFEKLTPKPNCITSDVGFPYTS</sequence>
<name>A0A9D5B0F7_PEA</name>
<evidence type="ECO:0000313" key="2">
    <source>
        <dbReference type="EMBL" id="KAI5425736.1"/>
    </source>
</evidence>
<dbReference type="AlphaFoldDB" id="A0A9D5B0F7"/>
<dbReference type="Gramene" id="Psat03G0152600-T1">
    <property type="protein sequence ID" value="KAI5425736.1"/>
    <property type="gene ID" value="KIW84_031526"/>
</dbReference>
<proteinExistence type="predicted"/>
<dbReference type="PANTHER" id="PTHR31890">
    <property type="entry name" value="PLANT INVERTASE/PECTIN METHYLESTERASE INHIBITOR SUPERFAMILY PROTEIN"/>
    <property type="match status" value="1"/>
</dbReference>
<comment type="caution">
    <text evidence="2">The sequence shown here is derived from an EMBL/GenBank/DDBJ whole genome shotgun (WGS) entry which is preliminary data.</text>
</comment>
<dbReference type="Proteomes" id="UP001058974">
    <property type="component" value="Chromosome 3"/>
</dbReference>
<feature type="signal peptide" evidence="1">
    <location>
        <begin position="1"/>
        <end position="21"/>
    </location>
</feature>
<dbReference type="InterPro" id="IPR035513">
    <property type="entry name" value="Invertase/methylesterase_inhib"/>
</dbReference>
<keyword evidence="1" id="KW-0732">Signal</keyword>
<reference evidence="2 3" key="1">
    <citation type="journal article" date="2022" name="Nat. Genet.">
        <title>Improved pea reference genome and pan-genome highlight genomic features and evolutionary characteristics.</title>
        <authorList>
            <person name="Yang T."/>
            <person name="Liu R."/>
            <person name="Luo Y."/>
            <person name="Hu S."/>
            <person name="Wang D."/>
            <person name="Wang C."/>
            <person name="Pandey M.K."/>
            <person name="Ge S."/>
            <person name="Xu Q."/>
            <person name="Li N."/>
            <person name="Li G."/>
            <person name="Huang Y."/>
            <person name="Saxena R.K."/>
            <person name="Ji Y."/>
            <person name="Li M."/>
            <person name="Yan X."/>
            <person name="He Y."/>
            <person name="Liu Y."/>
            <person name="Wang X."/>
            <person name="Xiang C."/>
            <person name="Varshney R.K."/>
            <person name="Ding H."/>
            <person name="Gao S."/>
            <person name="Zong X."/>
        </authorList>
    </citation>
    <scope>NUCLEOTIDE SEQUENCE [LARGE SCALE GENOMIC DNA]</scope>
    <source>
        <strain evidence="2 3">cv. Zhongwan 6</strain>
    </source>
</reference>
<dbReference type="EMBL" id="JAMSHJ010000003">
    <property type="protein sequence ID" value="KAI5425736.1"/>
    <property type="molecule type" value="Genomic_DNA"/>
</dbReference>
<evidence type="ECO:0008006" key="4">
    <source>
        <dbReference type="Google" id="ProtNLM"/>
    </source>
</evidence>
<evidence type="ECO:0000256" key="1">
    <source>
        <dbReference type="SAM" id="SignalP"/>
    </source>
</evidence>
<dbReference type="SUPFAM" id="SSF53756">
    <property type="entry name" value="UDP-Glycosyltransferase/glycogen phosphorylase"/>
    <property type="match status" value="1"/>
</dbReference>
<dbReference type="Gene3D" id="3.40.50.2000">
    <property type="entry name" value="Glycogen Phosphorylase B"/>
    <property type="match status" value="1"/>
</dbReference>
<keyword evidence="3" id="KW-1185">Reference proteome</keyword>
<gene>
    <name evidence="2" type="ORF">KIW84_031526</name>
</gene>
<dbReference type="SUPFAM" id="SSF101148">
    <property type="entry name" value="Plant invertase/pectin methylesterase inhibitor"/>
    <property type="match status" value="1"/>
</dbReference>
<protein>
    <recommendedName>
        <fullName evidence="4">Pectinesterase inhibitor domain-containing protein</fullName>
    </recommendedName>
</protein>
<feature type="chain" id="PRO_5038360420" description="Pectinesterase inhibitor domain-containing protein" evidence="1">
    <location>
        <begin position="22"/>
        <end position="280"/>
    </location>
</feature>
<evidence type="ECO:0000313" key="3">
    <source>
        <dbReference type="Proteomes" id="UP001058974"/>
    </source>
</evidence>
<accession>A0A9D5B0F7</accession>
<organism evidence="2 3">
    <name type="scientific">Pisum sativum</name>
    <name type="common">Garden pea</name>
    <name type="synonym">Lathyrus oleraceus</name>
    <dbReference type="NCBI Taxonomy" id="3888"/>
    <lineage>
        <taxon>Eukaryota</taxon>
        <taxon>Viridiplantae</taxon>
        <taxon>Streptophyta</taxon>
        <taxon>Embryophyta</taxon>
        <taxon>Tracheophyta</taxon>
        <taxon>Spermatophyta</taxon>
        <taxon>Magnoliopsida</taxon>
        <taxon>eudicotyledons</taxon>
        <taxon>Gunneridae</taxon>
        <taxon>Pentapetalae</taxon>
        <taxon>rosids</taxon>
        <taxon>fabids</taxon>
        <taxon>Fabales</taxon>
        <taxon>Fabaceae</taxon>
        <taxon>Papilionoideae</taxon>
        <taxon>50 kb inversion clade</taxon>
        <taxon>NPAAA clade</taxon>
        <taxon>Hologalegina</taxon>
        <taxon>IRL clade</taxon>
        <taxon>Fabeae</taxon>
        <taxon>Lathyrus</taxon>
    </lineage>
</organism>
<dbReference type="PANTHER" id="PTHR31890:SF9">
    <property type="entry name" value="PLANT INVERTASE_PECTIN METHYLESTERASE INHIBITOR SUPERFAMILY PROTEIN"/>
    <property type="match status" value="1"/>
</dbReference>